<sequence>MRVYNERLVLSLVRQAGAMAKAEIARKTGLSAQAVSVITRSLEADGLLERHAPVRGKIGQPSVPLSLAKDGAFFLGLKIGRRSLELVLTDFLGKVRERVCVNHAYPTPDGAVTFARNEIERLLSRMPADHQKRVGGLGIALPFQLWDWAGTLGVEPSKMDGWRNRNIAVEIGELFEFPVYLRNDASAACGAELVFGDAGKPRDFLYFFIGFFIGGGLVLDNTLYTGSTGNAAALGSLYVPASDGRLRQLVEIASLATLENAVIAEGHAAAMPWNSPVDWRLPENTLETWLADAAQGIGHAILSSVSVIDVNHVLIDGWMPDSVRSELVNRVRSYVSRHSAAGIHIPNVLEGSIGPDARSLGAASLPLSERFLVERKAFLKGSTS</sequence>
<accession>A0AA90YV99</accession>
<dbReference type="EMBL" id="WVRA01000006">
    <property type="protein sequence ID" value="NOE19607.1"/>
    <property type="molecule type" value="Genomic_DNA"/>
</dbReference>
<dbReference type="RefSeq" id="WP_171117909.1">
    <property type="nucleotide sequence ID" value="NZ_WVRA01000006.1"/>
</dbReference>
<comment type="caution">
    <text evidence="3">The sequence shown here is derived from an EMBL/GenBank/DDBJ whole genome shotgun (WGS) entry which is preliminary data.</text>
</comment>
<dbReference type="PANTHER" id="PTHR18964">
    <property type="entry name" value="ROK (REPRESSOR, ORF, KINASE) FAMILY"/>
    <property type="match status" value="1"/>
</dbReference>
<dbReference type="SUPFAM" id="SSF53067">
    <property type="entry name" value="Actin-like ATPase domain"/>
    <property type="match status" value="1"/>
</dbReference>
<gene>
    <name evidence="3" type="ORF">GS634_15895</name>
</gene>
<evidence type="ECO:0000256" key="1">
    <source>
        <dbReference type="ARBA" id="ARBA00006479"/>
    </source>
</evidence>
<reference evidence="3" key="1">
    <citation type="submission" date="2019-12" db="EMBL/GenBank/DDBJ databases">
        <title>Ruegeria JWLKs population differentiation of coral mucus and skeleton niches.</title>
        <authorList>
            <person name="Luo D."/>
        </authorList>
    </citation>
    <scope>NUCLEOTIDE SEQUENCE</scope>
    <source>
        <strain evidence="3">HKCCD6181</strain>
    </source>
</reference>
<evidence type="ECO:0000259" key="2">
    <source>
        <dbReference type="Pfam" id="PF12802"/>
    </source>
</evidence>
<dbReference type="Gene3D" id="3.30.420.40">
    <property type="match status" value="2"/>
</dbReference>
<dbReference type="AlphaFoldDB" id="A0AA90YV99"/>
<evidence type="ECO:0000313" key="3">
    <source>
        <dbReference type="EMBL" id="NOE19607.1"/>
    </source>
</evidence>
<feature type="domain" description="HTH marR-type" evidence="2">
    <location>
        <begin position="8"/>
        <end position="52"/>
    </location>
</feature>
<organism evidence="3 4">
    <name type="scientific">Ruegeria atlantica</name>
    <dbReference type="NCBI Taxonomy" id="81569"/>
    <lineage>
        <taxon>Bacteria</taxon>
        <taxon>Pseudomonadati</taxon>
        <taxon>Pseudomonadota</taxon>
        <taxon>Alphaproteobacteria</taxon>
        <taxon>Rhodobacterales</taxon>
        <taxon>Roseobacteraceae</taxon>
        <taxon>Ruegeria</taxon>
    </lineage>
</organism>
<name>A0AA90YV99_9RHOB</name>
<dbReference type="InterPro" id="IPR000835">
    <property type="entry name" value="HTH_MarR-typ"/>
</dbReference>
<dbReference type="InterPro" id="IPR000600">
    <property type="entry name" value="ROK"/>
</dbReference>
<protein>
    <submittedName>
        <fullName evidence="3">ROK family protein</fullName>
    </submittedName>
</protein>
<dbReference type="GO" id="GO:0003700">
    <property type="term" value="F:DNA-binding transcription factor activity"/>
    <property type="evidence" value="ECO:0007669"/>
    <property type="project" value="InterPro"/>
</dbReference>
<comment type="similarity">
    <text evidence="1">Belongs to the ROK (NagC/XylR) family.</text>
</comment>
<dbReference type="Pfam" id="PF00480">
    <property type="entry name" value="ROK"/>
    <property type="match status" value="1"/>
</dbReference>
<dbReference type="Proteomes" id="UP000597886">
    <property type="component" value="Unassembled WGS sequence"/>
</dbReference>
<dbReference type="InterPro" id="IPR036390">
    <property type="entry name" value="WH_DNA-bd_sf"/>
</dbReference>
<dbReference type="Gene3D" id="1.10.10.10">
    <property type="entry name" value="Winged helix-like DNA-binding domain superfamily/Winged helix DNA-binding domain"/>
    <property type="match status" value="1"/>
</dbReference>
<proteinExistence type="inferred from homology"/>
<dbReference type="PANTHER" id="PTHR18964:SF149">
    <property type="entry name" value="BIFUNCTIONAL UDP-N-ACETYLGLUCOSAMINE 2-EPIMERASE_N-ACETYLMANNOSAMINE KINASE"/>
    <property type="match status" value="1"/>
</dbReference>
<dbReference type="InterPro" id="IPR043129">
    <property type="entry name" value="ATPase_NBD"/>
</dbReference>
<dbReference type="SUPFAM" id="SSF46785">
    <property type="entry name" value="Winged helix' DNA-binding domain"/>
    <property type="match status" value="1"/>
</dbReference>
<evidence type="ECO:0000313" key="4">
    <source>
        <dbReference type="Proteomes" id="UP000597886"/>
    </source>
</evidence>
<dbReference type="Pfam" id="PF12802">
    <property type="entry name" value="MarR_2"/>
    <property type="match status" value="1"/>
</dbReference>
<dbReference type="InterPro" id="IPR036388">
    <property type="entry name" value="WH-like_DNA-bd_sf"/>
</dbReference>